<dbReference type="NCBIfam" id="NF038402">
    <property type="entry name" value="TroA_like"/>
    <property type="match status" value="1"/>
</dbReference>
<keyword evidence="2 7" id="KW-0489">Methyltransferase</keyword>
<dbReference type="GO" id="GO:0009236">
    <property type="term" value="P:cobalamin biosynthetic process"/>
    <property type="evidence" value="ECO:0007669"/>
    <property type="project" value="InterPro"/>
</dbReference>
<dbReference type="KEGG" id="deh:cbdbA259"/>
<feature type="domain" description="Fe/B12 periplasmic-binding" evidence="6">
    <location>
        <begin position="28"/>
        <end position="283"/>
    </location>
</feature>
<dbReference type="GO" id="GO:0008276">
    <property type="term" value="F:protein methyltransferase activity"/>
    <property type="evidence" value="ECO:0007669"/>
    <property type="project" value="InterPro"/>
</dbReference>
<dbReference type="Pfam" id="PF00590">
    <property type="entry name" value="TP_methylase"/>
    <property type="match status" value="1"/>
</dbReference>
<dbReference type="InterPro" id="IPR014777">
    <property type="entry name" value="4pyrrole_Mease_sub1"/>
</dbReference>
<dbReference type="PANTHER" id="PTHR30535:SF34">
    <property type="entry name" value="MOLYBDATE-BINDING PROTEIN MOLA"/>
    <property type="match status" value="1"/>
</dbReference>
<dbReference type="InterPro" id="IPR035996">
    <property type="entry name" value="4pyrrol_Methylase_sf"/>
</dbReference>
<evidence type="ECO:0000259" key="6">
    <source>
        <dbReference type="PROSITE" id="PS50983"/>
    </source>
</evidence>
<reference evidence="7 8" key="1">
    <citation type="journal article" date="2005" name="Nat. Biotechnol.">
        <title>Genome sequence of the chlorinated compound-respiring bacterium Dehalococcoides species strain CBDB1.</title>
        <authorList>
            <person name="Kube M."/>
            <person name="Beck A."/>
            <person name="Zinder S.H."/>
            <person name="Kuhl H."/>
            <person name="Reinhardt R."/>
            <person name="Adrian L."/>
        </authorList>
    </citation>
    <scope>NUCLEOTIDE SEQUENCE [LARGE SCALE GENOMIC DNA]</scope>
    <source>
        <strain evidence="7 8">CBDB1</strain>
    </source>
</reference>
<dbReference type="SUPFAM" id="SSF53807">
    <property type="entry name" value="Helical backbone' metal receptor"/>
    <property type="match status" value="1"/>
</dbReference>
<dbReference type="InterPro" id="IPR050902">
    <property type="entry name" value="ABC_Transporter_SBP"/>
</dbReference>
<evidence type="ECO:0000256" key="4">
    <source>
        <dbReference type="ARBA" id="ARBA00022691"/>
    </source>
</evidence>
<keyword evidence="8" id="KW-1185">Reference proteome</keyword>
<dbReference type="SUPFAM" id="SSF53790">
    <property type="entry name" value="Tetrapyrrole methylase"/>
    <property type="match status" value="1"/>
</dbReference>
<dbReference type="GO" id="GO:0032259">
    <property type="term" value="P:methylation"/>
    <property type="evidence" value="ECO:0007669"/>
    <property type="project" value="UniProtKB-KW"/>
</dbReference>
<comment type="similarity">
    <text evidence="1">Belongs to the bacterial solute-binding protein 8 family.</text>
</comment>
<proteinExistence type="inferred from homology"/>
<dbReference type="AlphaFoldDB" id="A0A916KLS3"/>
<dbReference type="InterPro" id="IPR002491">
    <property type="entry name" value="ABC_transptr_periplasmic_BD"/>
</dbReference>
<dbReference type="NCBIfam" id="TIGR02467">
    <property type="entry name" value="CbiE"/>
    <property type="match status" value="1"/>
</dbReference>
<protein>
    <submittedName>
        <fullName evidence="7">Precorrin methylase</fullName>
    </submittedName>
</protein>
<dbReference type="Gene3D" id="3.30.950.10">
    <property type="entry name" value="Methyltransferase, Cobalt-precorrin-4 Transmethylase, Domain 2"/>
    <property type="match status" value="1"/>
</dbReference>
<dbReference type="InterPro" id="IPR012818">
    <property type="entry name" value="CbiE"/>
</dbReference>
<keyword evidence="5" id="KW-0732">Signal</keyword>
<dbReference type="EMBL" id="AJ965256">
    <property type="protein sequence ID" value="CAI82494.1"/>
    <property type="molecule type" value="Genomic_DNA"/>
</dbReference>
<dbReference type="InterPro" id="IPR054828">
    <property type="entry name" value="Vit_B12_bind_prot"/>
</dbReference>
<dbReference type="Pfam" id="PF01497">
    <property type="entry name" value="Peripla_BP_2"/>
    <property type="match status" value="1"/>
</dbReference>
<keyword evidence="4" id="KW-0949">S-adenosyl-L-methionine</keyword>
<dbReference type="InterPro" id="IPR014776">
    <property type="entry name" value="4pyrrole_Mease_sub2"/>
</dbReference>
<evidence type="ECO:0000256" key="2">
    <source>
        <dbReference type="ARBA" id="ARBA00022603"/>
    </source>
</evidence>
<name>A0A916KLS3_DEHMC</name>
<evidence type="ECO:0000313" key="8">
    <source>
        <dbReference type="Proteomes" id="UP000000433"/>
    </source>
</evidence>
<organism evidence="7 8">
    <name type="scientific">Dehalococcoides mccartyi (strain CBDB1)</name>
    <dbReference type="NCBI Taxonomy" id="255470"/>
    <lineage>
        <taxon>Bacteria</taxon>
        <taxon>Bacillati</taxon>
        <taxon>Chloroflexota</taxon>
        <taxon>Dehalococcoidia</taxon>
        <taxon>Dehalococcoidales</taxon>
        <taxon>Dehalococcoidaceae</taxon>
        <taxon>Dehalococcoides</taxon>
    </lineage>
</organism>
<dbReference type="RefSeq" id="WP_011308852.1">
    <property type="nucleotide sequence ID" value="NC_007356.1"/>
</dbReference>
<dbReference type="Gene3D" id="3.40.1010.10">
    <property type="entry name" value="Cobalt-precorrin-4 Transmethylase, Domain 1"/>
    <property type="match status" value="1"/>
</dbReference>
<dbReference type="PROSITE" id="PS50983">
    <property type="entry name" value="FE_B12_PBP"/>
    <property type="match status" value="1"/>
</dbReference>
<keyword evidence="3" id="KW-0808">Transferase</keyword>
<evidence type="ECO:0000313" key="7">
    <source>
        <dbReference type="EMBL" id="CAI82494.1"/>
    </source>
</evidence>
<accession>A0A916KLS3</accession>
<evidence type="ECO:0000256" key="5">
    <source>
        <dbReference type="ARBA" id="ARBA00022729"/>
    </source>
</evidence>
<dbReference type="InterPro" id="IPR000878">
    <property type="entry name" value="4pyrrol_Mease"/>
</dbReference>
<dbReference type="PANTHER" id="PTHR30535">
    <property type="entry name" value="VITAMIN B12-BINDING PROTEIN"/>
    <property type="match status" value="1"/>
</dbReference>
<evidence type="ECO:0000256" key="3">
    <source>
        <dbReference type="ARBA" id="ARBA00022679"/>
    </source>
</evidence>
<dbReference type="Proteomes" id="UP000000433">
    <property type="component" value="Chromosome"/>
</dbReference>
<dbReference type="CDD" id="cd11644">
    <property type="entry name" value="Precorrin-6Y-MT"/>
    <property type="match status" value="1"/>
</dbReference>
<sequence length="519" mass="56481">MKLDSNQTGCQITDQAGRRINLKTMPKRIISLAPSLTEIVYAMGADNLLCGVTEYCDYPPEARNKPWVGGYSTVDIGQIGKIQPDLILTGQIHLKAVIPQLEALGYPVLVLEPSTIEGLLATIRIIGKCTGRQEAAEDLVRSLQRRAGFVTAKIDLLPTESRPKVYILHECETWKTFGSETIGDTLVHLAGGYNIGRDFGSYYPYPTKEAIKLKNPEIIIAETGYGDNPQEPLSVALNEPTLAQVTARQTGQVFGIHSDLVSRAGPRMVDGLECLACLIHPELFPQKPSACRGKVYIAGVGPGSAEWVSPQVQNLVAKADILVGWEQDLKPVRSLIKNQKIFLQEACNYLEIPKQAALEAQKNGGTVVVLKTGDPLVAPAGINGIANTFGGFEIEVVPGISSVQMAAAKACLSLYDAAVITYHPLPHDGGKDLRKKRKRMLSALSWGLHLIVLTGVRQMPDDTALYLLGKGIAADSPVLICENLTYPNEKITACSLSEVAQRKFDWLSVMVIFNRYTSH</sequence>
<gene>
    <name evidence="7" type="ordered locus">cbdbA259</name>
</gene>
<dbReference type="Gene3D" id="3.40.50.1980">
    <property type="entry name" value="Nitrogenase molybdenum iron protein domain"/>
    <property type="match status" value="2"/>
</dbReference>
<evidence type="ECO:0000256" key="1">
    <source>
        <dbReference type="ARBA" id="ARBA00008814"/>
    </source>
</evidence>